<comment type="subcellular location">
    <subcellularLocation>
        <location evidence="1">Membrane</location>
        <topology evidence="1">Multi-pass membrane protein</topology>
    </subcellularLocation>
</comment>
<evidence type="ECO:0000256" key="5">
    <source>
        <dbReference type="SAM" id="Phobius"/>
    </source>
</evidence>
<dbReference type="EMBL" id="MK072067">
    <property type="protein sequence ID" value="AYV77907.1"/>
    <property type="molecule type" value="Genomic_DNA"/>
</dbReference>
<organism evidence="7">
    <name type="scientific">Edafosvirus sp</name>
    <dbReference type="NCBI Taxonomy" id="2487765"/>
    <lineage>
        <taxon>Viruses</taxon>
        <taxon>Varidnaviria</taxon>
        <taxon>Bamfordvirae</taxon>
        <taxon>Nucleocytoviricota</taxon>
        <taxon>Megaviricetes</taxon>
        <taxon>Imitervirales</taxon>
        <taxon>Mimiviridae</taxon>
        <taxon>Klosneuvirinae</taxon>
    </lineage>
</organism>
<dbReference type="GO" id="GO:0016020">
    <property type="term" value="C:membrane"/>
    <property type="evidence" value="ECO:0007669"/>
    <property type="project" value="UniProtKB-SubCell"/>
</dbReference>
<feature type="transmembrane region" description="Helical" evidence="5">
    <location>
        <begin position="102"/>
        <end position="121"/>
    </location>
</feature>
<evidence type="ECO:0000256" key="4">
    <source>
        <dbReference type="ARBA" id="ARBA00023136"/>
    </source>
</evidence>
<feature type="domain" description="G-protein coupled receptors family 1 profile" evidence="6">
    <location>
        <begin position="43"/>
        <end position="293"/>
    </location>
</feature>
<feature type="transmembrane region" description="Helical" evidence="5">
    <location>
        <begin position="65"/>
        <end position="87"/>
    </location>
</feature>
<keyword evidence="4 5" id="KW-0472">Membrane</keyword>
<evidence type="ECO:0000313" key="7">
    <source>
        <dbReference type="EMBL" id="AYV77907.1"/>
    </source>
</evidence>
<protein>
    <recommendedName>
        <fullName evidence="6">G-protein coupled receptors family 1 profile domain-containing protein</fullName>
    </recommendedName>
</protein>
<keyword evidence="3 5" id="KW-1133">Transmembrane helix</keyword>
<feature type="transmembrane region" description="Helical" evidence="5">
    <location>
        <begin position="272"/>
        <end position="298"/>
    </location>
</feature>
<dbReference type="Gene3D" id="1.20.1070.10">
    <property type="entry name" value="Rhodopsin 7-helix transmembrane proteins"/>
    <property type="match status" value="1"/>
</dbReference>
<dbReference type="CDD" id="cd00637">
    <property type="entry name" value="7tm_classA_rhodopsin-like"/>
    <property type="match status" value="1"/>
</dbReference>
<dbReference type="PROSITE" id="PS50262">
    <property type="entry name" value="G_PROTEIN_RECEP_F1_2"/>
    <property type="match status" value="1"/>
</dbReference>
<gene>
    <name evidence="7" type="ORF">Edafosvirus2_86</name>
</gene>
<dbReference type="GO" id="GO:0004930">
    <property type="term" value="F:G protein-coupled receptor activity"/>
    <property type="evidence" value="ECO:0007669"/>
    <property type="project" value="InterPro"/>
</dbReference>
<evidence type="ECO:0000259" key="6">
    <source>
        <dbReference type="PROSITE" id="PS50262"/>
    </source>
</evidence>
<dbReference type="Pfam" id="PF00001">
    <property type="entry name" value="7tm_1"/>
    <property type="match status" value="1"/>
</dbReference>
<sequence>MSSHVDSLNSTLSHNSSYDDDNEIPYKQAVLSVYVTLHTIGACLSLLLGIYIVKSKTKTASDIFIFGLCLGCIVMSLPCIIECMISLTEDSEYNIDVCSIEALFHLTAIIIQFLNIGLFAWRSHSYITKRIEMSISKAYLIVLLICFLSFTGTTIIGHFSSVYEMPSGTYCFYSYSSLATIAWFIPILTITFISIVYFYTKIILIARRSERAVASLTNNNNSKQVTVFSNNNRLISFQVAKRVIIYICIFMLCWGPGFVAVIYLLIHNNISPYFDVIVACFAASHSSLVPITYGYYAIGKGQKKGNVKIQYAQPARVNVSSNAQSFDSKMQSGDQKTAISTLARQESIKVNNNVTVQNKGTFVAFDNIENKDGIKPPTHHRELAISIRM</sequence>
<evidence type="ECO:0000256" key="3">
    <source>
        <dbReference type="ARBA" id="ARBA00022989"/>
    </source>
</evidence>
<evidence type="ECO:0000256" key="2">
    <source>
        <dbReference type="ARBA" id="ARBA00022692"/>
    </source>
</evidence>
<feature type="transmembrane region" description="Helical" evidence="5">
    <location>
        <begin position="31"/>
        <end position="53"/>
    </location>
</feature>
<feature type="transmembrane region" description="Helical" evidence="5">
    <location>
        <begin position="141"/>
        <end position="160"/>
    </location>
</feature>
<evidence type="ECO:0000256" key="1">
    <source>
        <dbReference type="ARBA" id="ARBA00004141"/>
    </source>
</evidence>
<dbReference type="InterPro" id="IPR000276">
    <property type="entry name" value="GPCR_Rhodpsn"/>
</dbReference>
<accession>A0A3G4ZSN9</accession>
<dbReference type="InterPro" id="IPR050125">
    <property type="entry name" value="GPCR_opsins"/>
</dbReference>
<dbReference type="PANTHER" id="PTHR24240">
    <property type="entry name" value="OPSIN"/>
    <property type="match status" value="1"/>
</dbReference>
<feature type="transmembrane region" description="Helical" evidence="5">
    <location>
        <begin position="172"/>
        <end position="199"/>
    </location>
</feature>
<dbReference type="SUPFAM" id="SSF81321">
    <property type="entry name" value="Family A G protein-coupled receptor-like"/>
    <property type="match status" value="1"/>
</dbReference>
<name>A0A3G4ZSN9_9VIRU</name>
<feature type="transmembrane region" description="Helical" evidence="5">
    <location>
        <begin position="243"/>
        <end position="266"/>
    </location>
</feature>
<proteinExistence type="predicted"/>
<reference evidence="7" key="1">
    <citation type="submission" date="2018-10" db="EMBL/GenBank/DDBJ databases">
        <title>Hidden diversity of soil giant viruses.</title>
        <authorList>
            <person name="Schulz F."/>
            <person name="Alteio L."/>
            <person name="Goudeau D."/>
            <person name="Ryan E.M."/>
            <person name="Malmstrom R.R."/>
            <person name="Blanchard J."/>
            <person name="Woyke T."/>
        </authorList>
    </citation>
    <scope>NUCLEOTIDE SEQUENCE</scope>
    <source>
        <strain evidence="7">EDV1</strain>
    </source>
</reference>
<keyword evidence="2 5" id="KW-0812">Transmembrane</keyword>
<dbReference type="InterPro" id="IPR017452">
    <property type="entry name" value="GPCR_Rhodpsn_7TM"/>
</dbReference>